<dbReference type="OrthoDB" id="9787779at2"/>
<dbReference type="EMBL" id="CP010552">
    <property type="protein sequence ID" value="ALE52141.1"/>
    <property type="molecule type" value="Genomic_DNA"/>
</dbReference>
<accession>A0A0M3TTV1</accession>
<dbReference type="InterPro" id="IPR036188">
    <property type="entry name" value="FAD/NAD-bd_sf"/>
</dbReference>
<dbReference type="STRING" id="1705394.SP60_02115"/>
<dbReference type="KEGG" id="tho:SP60_02115"/>
<reference evidence="1 2" key="1">
    <citation type="journal article" date="2015" name="Genome Announc.">
        <title>Genome Sequence of 'Candidatus Thioglobus autotrophica' Strain EF1, a Chemoautotroph from the SUP05 Clade of Marine Gammaproteobacteria.</title>
        <authorList>
            <person name="Shah V."/>
            <person name="Morris R.M."/>
        </authorList>
    </citation>
    <scope>NUCLEOTIDE SEQUENCE [LARGE SCALE GENOMIC DNA]</scope>
    <source>
        <strain evidence="1 2">EF1</strain>
    </source>
</reference>
<organism evidence="1 2">
    <name type="scientific">Candidatus Thioglobus autotrophicus</name>
    <dbReference type="NCBI Taxonomy" id="1705394"/>
    <lineage>
        <taxon>Bacteria</taxon>
        <taxon>Pseudomonadati</taxon>
        <taxon>Pseudomonadota</taxon>
        <taxon>Gammaproteobacteria</taxon>
        <taxon>Candidatus Pseudothioglobaceae</taxon>
        <taxon>Candidatus Thioglobus</taxon>
    </lineage>
</organism>
<sequence length="471" mass="53176">MYDYDLIVVGCGASSYGFLKGLEKNKDFKDKKIAVLCPSEYKQNTVKCNIKGISPKFLQDKNLLSLSYYLDTFVNVIQNNFSHIGVHGIGGMCRMWGGSIGTFDKKTLNNNNLDFDEFSQCYAEIEKFLPFSGNEEDDISDYFDLKITKSVVISQRVRKLYGKFFGDTFKVGHPRLLVRDNCNQCNQCLAGCKRNSIWSPLEQDFLNIKLDISLLKDSFATKITKNRVTYLKDDKEKILNSRYIILAGGVMQNYKLLANLENVVNTKAKLLNTPALAFSFFNFTKNFEFSFFGMGNATFILENKNNLDFYGNLYDGYSLAVSSGRVVSNNKVVDSLFKIISKYMVFGAGFVSSDYAECSLEKKNKNIVISGRYSEKYQSKIHEIQKIIKKFSIVNNGMFPYSKKILLGSDIHYGGGIPGDLYSKTLVKDGNLKNISHVKVVGGSTFSYLPPVSPTLSYIANSYRIGKQIKF</sequence>
<dbReference type="Proteomes" id="UP000058020">
    <property type="component" value="Chromosome"/>
</dbReference>
<proteinExistence type="predicted"/>
<dbReference type="RefSeq" id="WP_053951071.1">
    <property type="nucleotide sequence ID" value="NZ_CP010552.1"/>
</dbReference>
<keyword evidence="2" id="KW-1185">Reference proteome</keyword>
<evidence type="ECO:0008006" key="3">
    <source>
        <dbReference type="Google" id="ProtNLM"/>
    </source>
</evidence>
<dbReference type="SUPFAM" id="SSF51905">
    <property type="entry name" value="FAD/NAD(P)-binding domain"/>
    <property type="match status" value="1"/>
</dbReference>
<evidence type="ECO:0000313" key="2">
    <source>
        <dbReference type="Proteomes" id="UP000058020"/>
    </source>
</evidence>
<dbReference type="AlphaFoldDB" id="A0A0M3TTV1"/>
<evidence type="ECO:0000313" key="1">
    <source>
        <dbReference type="EMBL" id="ALE52141.1"/>
    </source>
</evidence>
<protein>
    <recommendedName>
        <fullName evidence="3">4Fe-4S ferredoxin-type domain-containing protein</fullName>
    </recommendedName>
</protein>
<name>A0A0M3TTV1_9GAMM</name>
<gene>
    <name evidence="1" type="ORF">SP60_02115</name>
</gene>